<proteinExistence type="predicted"/>
<evidence type="ECO:0000313" key="1">
    <source>
        <dbReference type="EMBL" id="TCN57428.1"/>
    </source>
</evidence>
<dbReference type="Proteomes" id="UP000295270">
    <property type="component" value="Unassembled WGS sequence"/>
</dbReference>
<keyword evidence="2" id="KW-1185">Reference proteome</keyword>
<evidence type="ECO:0000313" key="2">
    <source>
        <dbReference type="Proteomes" id="UP000295270"/>
    </source>
</evidence>
<organism evidence="1 2">
    <name type="scientific">Flavobacterium circumlabens</name>
    <dbReference type="NCBI Taxonomy" id="2133765"/>
    <lineage>
        <taxon>Bacteria</taxon>
        <taxon>Pseudomonadati</taxon>
        <taxon>Bacteroidota</taxon>
        <taxon>Flavobacteriia</taxon>
        <taxon>Flavobacteriales</taxon>
        <taxon>Flavobacteriaceae</taxon>
        <taxon>Flavobacterium</taxon>
    </lineage>
</organism>
<reference evidence="1 2" key="1">
    <citation type="journal article" date="2015" name="Stand. Genomic Sci.">
        <title>Genomic Encyclopedia of Bacterial and Archaeal Type Strains, Phase III: the genomes of soil and plant-associated and newly described type strains.</title>
        <authorList>
            <person name="Whitman W.B."/>
            <person name="Woyke T."/>
            <person name="Klenk H.P."/>
            <person name="Zhou Y."/>
            <person name="Lilburn T.G."/>
            <person name="Beck B.J."/>
            <person name="De Vos P."/>
            <person name="Vandamme P."/>
            <person name="Eisen J.A."/>
            <person name="Garrity G."/>
            <person name="Hugenholtz P."/>
            <person name="Kyrpides N.C."/>
        </authorList>
    </citation>
    <scope>NUCLEOTIDE SEQUENCE [LARGE SCALE GENOMIC DNA]</scope>
    <source>
        <strain evidence="1 2">P5626</strain>
    </source>
</reference>
<name>A0ABY2AYZ7_9FLAO</name>
<protein>
    <submittedName>
        <fullName evidence="1">Uncharacterized protein</fullName>
    </submittedName>
</protein>
<sequence>MSVLTFAHFSFAFLICFAKSGEFTKRVRNFNREHFREVENYEAKTFNFCCSNSS</sequence>
<accession>A0ABY2AYZ7</accession>
<gene>
    <name evidence="1" type="ORF">EV142_10485</name>
</gene>
<dbReference type="EMBL" id="SLWA01000004">
    <property type="protein sequence ID" value="TCN57428.1"/>
    <property type="molecule type" value="Genomic_DNA"/>
</dbReference>
<comment type="caution">
    <text evidence="1">The sequence shown here is derived from an EMBL/GenBank/DDBJ whole genome shotgun (WGS) entry which is preliminary data.</text>
</comment>